<evidence type="ECO:0000313" key="1">
    <source>
        <dbReference type="EMBL" id="MDI5833313.1"/>
    </source>
</evidence>
<protein>
    <submittedName>
        <fullName evidence="1">Uncharacterized protein</fullName>
    </submittedName>
</protein>
<dbReference type="Proteomes" id="UP001159075">
    <property type="component" value="Unassembled WGS sequence"/>
</dbReference>
<accession>A0ABT6UGZ5</accession>
<gene>
    <name evidence="1" type="ORF">ODY93_17155</name>
</gene>
<reference evidence="1 2" key="1">
    <citation type="submission" date="2022-09" db="EMBL/GenBank/DDBJ databases">
        <title>The outer-membrane cytochrome OmcA is essential for infection of Shewanella oneidensis by a zebrafish-associated bacteriophage.</title>
        <authorList>
            <person name="Grenfell A.W."/>
            <person name="Intile P."/>
            <person name="Mcfarlane J."/>
            <person name="Leung D."/>
            <person name="Abdalla K."/>
            <person name="Wold M."/>
            <person name="Kees E."/>
            <person name="Gralnick J."/>
        </authorList>
    </citation>
    <scope>NUCLEOTIDE SEQUENCE [LARGE SCALE GENOMIC DNA]</scope>
    <source>
        <strain evidence="1 2">NF-5</strain>
    </source>
</reference>
<evidence type="ECO:0000313" key="2">
    <source>
        <dbReference type="Proteomes" id="UP001159075"/>
    </source>
</evidence>
<keyword evidence="2" id="KW-1185">Reference proteome</keyword>
<comment type="caution">
    <text evidence="1">The sequence shown here is derived from an EMBL/GenBank/DDBJ whole genome shotgun (WGS) entry which is preliminary data.</text>
</comment>
<name>A0ABT6UGZ5_9GAMM</name>
<proteinExistence type="predicted"/>
<dbReference type="RefSeq" id="WP_282679852.1">
    <property type="nucleotide sequence ID" value="NZ_CP106875.1"/>
</dbReference>
<organism evidence="1 2">
    <name type="scientific">Shewanella xiamenensis</name>
    <dbReference type="NCBI Taxonomy" id="332186"/>
    <lineage>
        <taxon>Bacteria</taxon>
        <taxon>Pseudomonadati</taxon>
        <taxon>Pseudomonadota</taxon>
        <taxon>Gammaproteobacteria</taxon>
        <taxon>Alteromonadales</taxon>
        <taxon>Shewanellaceae</taxon>
        <taxon>Shewanella</taxon>
    </lineage>
</organism>
<dbReference type="EMBL" id="JAOTLW010000020">
    <property type="protein sequence ID" value="MDI5833313.1"/>
    <property type="molecule type" value="Genomic_DNA"/>
</dbReference>
<sequence>MEIHIEKDDSFKIQIENSSVDNLSELESEYLKAYLEKDPNYIENQWSFKQKKFDLDDVDAEDFINSPSAMKELKKYRESKLNRDNLQDKNLLHALFDLISLKNLRKGVDTENMQRVHNAIQEAKKLRHTVWQNEQLADFAKEKISAEVKARGLNDKESLKDALSATGPGTLHDTTLQLDAAVKEAVMANDSLQDFMEINSEVPESIISKSPSESMQELSDMVKELSESMMKSMSEIVDSLCSMFSGGTNSPKRAM</sequence>